<dbReference type="GO" id="GO:0008233">
    <property type="term" value="F:peptidase activity"/>
    <property type="evidence" value="ECO:0007669"/>
    <property type="project" value="UniProtKB-KW"/>
</dbReference>
<dbReference type="Gene3D" id="3.60.20.30">
    <property type="entry name" value="(Glycosyl)asparaginase"/>
    <property type="match status" value="1"/>
</dbReference>
<keyword evidence="8" id="KW-1185">Reference proteome</keyword>
<dbReference type="GO" id="GO:0005737">
    <property type="term" value="C:cytoplasm"/>
    <property type="evidence" value="ECO:0007669"/>
    <property type="project" value="TreeGrafter"/>
</dbReference>
<dbReference type="EMBL" id="BNJK01000001">
    <property type="protein sequence ID" value="GHO93532.1"/>
    <property type="molecule type" value="Genomic_DNA"/>
</dbReference>
<dbReference type="InterPro" id="IPR000246">
    <property type="entry name" value="Peptidase_T2"/>
</dbReference>
<evidence type="ECO:0000256" key="5">
    <source>
        <dbReference type="PIRSR" id="PIRSR600246-2"/>
    </source>
</evidence>
<evidence type="ECO:0000256" key="6">
    <source>
        <dbReference type="PIRSR" id="PIRSR600246-3"/>
    </source>
</evidence>
<dbReference type="PANTHER" id="PTHR10188">
    <property type="entry name" value="L-ASPARAGINASE"/>
    <property type="match status" value="1"/>
</dbReference>
<evidence type="ECO:0000256" key="1">
    <source>
        <dbReference type="ARBA" id="ARBA00022670"/>
    </source>
</evidence>
<evidence type="ECO:0000256" key="2">
    <source>
        <dbReference type="ARBA" id="ARBA00022801"/>
    </source>
</evidence>
<feature type="site" description="Cleavage; by autolysis" evidence="6">
    <location>
        <begin position="192"/>
        <end position="193"/>
    </location>
</feature>
<dbReference type="Proteomes" id="UP000597444">
    <property type="component" value="Unassembled WGS sequence"/>
</dbReference>
<dbReference type="AlphaFoldDB" id="A0A8J3N129"/>
<evidence type="ECO:0000313" key="8">
    <source>
        <dbReference type="Proteomes" id="UP000597444"/>
    </source>
</evidence>
<protein>
    <submittedName>
        <fullName evidence="7">Asparaginase</fullName>
    </submittedName>
</protein>
<sequence length="323" mass="34438">MPVTIIVHGGAGTLTPERIAPTQEGCKEAALTGWHILTQGGTALDAVEAAVRALEDNPLYNAGVGSCLTAEGNIEMDAGIMEGHSLQVGAVAGVELIKNPINLARKVLESPHALLNGRGAREFARQHDIPFCTFKDLLTERQYQNWLKVRAEQGIDEQEPRYHRREIGRLAARIPKERREKNLQEPLEKKHGTVGAVAIDEQGRLAAATSTGGIHNKYPGRVGDSPLVGCGFYADDNAAVSCTGYGEDFVRLMIAKRATDAVARGATARDAAEATIALLGAKASGTGGLILVDRHANVGFAWNSEHLVHAYITTGMQEPVAGV</sequence>
<dbReference type="CDD" id="cd04512">
    <property type="entry name" value="Ntn_Asparaginase_2_like"/>
    <property type="match status" value="1"/>
</dbReference>
<evidence type="ECO:0000256" key="3">
    <source>
        <dbReference type="ARBA" id="ARBA00022813"/>
    </source>
</evidence>
<dbReference type="RefSeq" id="WP_220204312.1">
    <property type="nucleotide sequence ID" value="NZ_BNJK01000001.1"/>
</dbReference>
<proteinExistence type="predicted"/>
<feature type="active site" description="Nucleophile" evidence="4">
    <location>
        <position position="193"/>
    </location>
</feature>
<name>A0A8J3N129_9CHLR</name>
<gene>
    <name evidence="7" type="ORF">KSF_035800</name>
</gene>
<feature type="binding site" evidence="5">
    <location>
        <begin position="221"/>
        <end position="224"/>
    </location>
    <ligand>
        <name>substrate</name>
    </ligand>
</feature>
<dbReference type="Pfam" id="PF01112">
    <property type="entry name" value="Asparaginase_2"/>
    <property type="match status" value="1"/>
</dbReference>
<dbReference type="SUPFAM" id="SSF56235">
    <property type="entry name" value="N-terminal nucleophile aminohydrolases (Ntn hydrolases)"/>
    <property type="match status" value="1"/>
</dbReference>
<organism evidence="7 8">
    <name type="scientific">Reticulibacter mediterranei</name>
    <dbReference type="NCBI Taxonomy" id="2778369"/>
    <lineage>
        <taxon>Bacteria</taxon>
        <taxon>Bacillati</taxon>
        <taxon>Chloroflexota</taxon>
        <taxon>Ktedonobacteria</taxon>
        <taxon>Ktedonobacterales</taxon>
        <taxon>Reticulibacteraceae</taxon>
        <taxon>Reticulibacter</taxon>
    </lineage>
</organism>
<evidence type="ECO:0000256" key="4">
    <source>
        <dbReference type="PIRSR" id="PIRSR600246-1"/>
    </source>
</evidence>
<dbReference type="InterPro" id="IPR029055">
    <property type="entry name" value="Ntn_hydrolases_N"/>
</dbReference>
<keyword evidence="2" id="KW-0378">Hydrolase</keyword>
<dbReference type="FunFam" id="3.60.20.30:FF:000001">
    <property type="entry name" value="Isoaspartyl peptidase/L-asparaginase"/>
    <property type="match status" value="1"/>
</dbReference>
<evidence type="ECO:0000313" key="7">
    <source>
        <dbReference type="EMBL" id="GHO93532.1"/>
    </source>
</evidence>
<comment type="caution">
    <text evidence="7">The sequence shown here is derived from an EMBL/GenBank/DDBJ whole genome shotgun (WGS) entry which is preliminary data.</text>
</comment>
<reference evidence="7" key="1">
    <citation type="submission" date="2020-10" db="EMBL/GenBank/DDBJ databases">
        <title>Taxonomic study of unclassified bacteria belonging to the class Ktedonobacteria.</title>
        <authorList>
            <person name="Yabe S."/>
            <person name="Wang C.M."/>
            <person name="Zheng Y."/>
            <person name="Sakai Y."/>
            <person name="Cavaletti L."/>
            <person name="Monciardini P."/>
            <person name="Donadio S."/>
        </authorList>
    </citation>
    <scope>NUCLEOTIDE SEQUENCE</scope>
    <source>
        <strain evidence="7">ID150040</strain>
    </source>
</reference>
<dbReference type="GO" id="GO:0016811">
    <property type="term" value="F:hydrolase activity, acting on carbon-nitrogen (but not peptide) bonds, in linear amides"/>
    <property type="evidence" value="ECO:0007669"/>
    <property type="project" value="UniProtKB-ARBA"/>
</dbReference>
<dbReference type="GO" id="GO:0006508">
    <property type="term" value="P:proteolysis"/>
    <property type="evidence" value="ECO:0007669"/>
    <property type="project" value="UniProtKB-KW"/>
</dbReference>
<accession>A0A8J3N129</accession>
<feature type="binding site" evidence="5">
    <location>
        <begin position="243"/>
        <end position="246"/>
    </location>
    <ligand>
        <name>substrate</name>
    </ligand>
</feature>
<keyword evidence="3" id="KW-0068">Autocatalytic cleavage</keyword>
<keyword evidence="1" id="KW-0645">Protease</keyword>
<dbReference type="PANTHER" id="PTHR10188:SF6">
    <property type="entry name" value="N(4)-(BETA-N-ACETYLGLUCOSAMINYL)-L-ASPARAGINASE"/>
    <property type="match status" value="1"/>
</dbReference>